<dbReference type="SUPFAM" id="SSF54862">
    <property type="entry name" value="4Fe-4S ferredoxins"/>
    <property type="match status" value="1"/>
</dbReference>
<keyword evidence="3" id="KW-0408">Iron</keyword>
<feature type="domain" description="4Fe-4S ferredoxin-type" evidence="5">
    <location>
        <begin position="180"/>
        <end position="209"/>
    </location>
</feature>
<feature type="domain" description="4Fe-4S ferredoxin-type" evidence="5">
    <location>
        <begin position="408"/>
        <end position="437"/>
    </location>
</feature>
<evidence type="ECO:0000259" key="5">
    <source>
        <dbReference type="PROSITE" id="PS51379"/>
    </source>
</evidence>
<dbReference type="EMBL" id="SMFQ01000003">
    <property type="protein sequence ID" value="TCJ87857.1"/>
    <property type="molecule type" value="Genomic_DNA"/>
</dbReference>
<dbReference type="InterPro" id="IPR050572">
    <property type="entry name" value="Fe-S_Ferredoxin"/>
</dbReference>
<evidence type="ECO:0000313" key="7">
    <source>
        <dbReference type="Proteomes" id="UP000294887"/>
    </source>
</evidence>
<dbReference type="InterPro" id="IPR017900">
    <property type="entry name" value="4Fe4S_Fe_S_CS"/>
</dbReference>
<dbReference type="Gene3D" id="3.30.70.20">
    <property type="match status" value="2"/>
</dbReference>
<keyword evidence="4" id="KW-0411">Iron-sulfur</keyword>
<dbReference type="PROSITE" id="PS51379">
    <property type="entry name" value="4FE4S_FER_2"/>
    <property type="match status" value="3"/>
</dbReference>
<dbReference type="PROSITE" id="PS00198">
    <property type="entry name" value="4FE4S_FER_1"/>
    <property type="match status" value="2"/>
</dbReference>
<evidence type="ECO:0000313" key="6">
    <source>
        <dbReference type="EMBL" id="TCJ87857.1"/>
    </source>
</evidence>
<dbReference type="PANTHER" id="PTHR43687">
    <property type="entry name" value="ADENYLYLSULFATE REDUCTASE, BETA SUBUNIT"/>
    <property type="match status" value="1"/>
</dbReference>
<dbReference type="GO" id="GO:0046872">
    <property type="term" value="F:metal ion binding"/>
    <property type="evidence" value="ECO:0007669"/>
    <property type="project" value="UniProtKB-KW"/>
</dbReference>
<dbReference type="Proteomes" id="UP000294887">
    <property type="component" value="Unassembled WGS sequence"/>
</dbReference>
<dbReference type="InterPro" id="IPR017896">
    <property type="entry name" value="4Fe4S_Fe-S-bd"/>
</dbReference>
<dbReference type="AlphaFoldDB" id="A0A4R1F0U5"/>
<dbReference type="RefSeq" id="WP_131906100.1">
    <property type="nucleotide sequence ID" value="NZ_BAAAFU010000004.1"/>
</dbReference>
<evidence type="ECO:0000256" key="4">
    <source>
        <dbReference type="ARBA" id="ARBA00023014"/>
    </source>
</evidence>
<keyword evidence="7" id="KW-1185">Reference proteome</keyword>
<evidence type="ECO:0000256" key="1">
    <source>
        <dbReference type="ARBA" id="ARBA00022485"/>
    </source>
</evidence>
<dbReference type="PANTHER" id="PTHR43687:SF4">
    <property type="entry name" value="BLR5484 PROTEIN"/>
    <property type="match status" value="1"/>
</dbReference>
<reference evidence="6 7" key="1">
    <citation type="submission" date="2019-03" db="EMBL/GenBank/DDBJ databases">
        <title>Genomic Encyclopedia of Type Strains, Phase IV (KMG-IV): sequencing the most valuable type-strain genomes for metagenomic binning, comparative biology and taxonomic classification.</title>
        <authorList>
            <person name="Goeker M."/>
        </authorList>
    </citation>
    <scope>NUCLEOTIDE SEQUENCE [LARGE SCALE GENOMIC DNA]</scope>
    <source>
        <strain evidence="6 7">DSM 24830</strain>
    </source>
</reference>
<dbReference type="OrthoDB" id="9808559at2"/>
<keyword evidence="2" id="KW-0479">Metal-binding</keyword>
<sequence length="513" mass="56040">MTDLFVSESKIQAKQAAYAAVEKLNPQPTSVVEYKSRGHVVIIAASEVAHKIGDLPDPLTSEIIEFQGRSPTDEIAIEGALGQFLIKVSGQTIKADLILDLTPQPLLTMGLKPPGYITSANDLSDIESAKAELREMVGTFEKPRYFDYNESLCAHGRSGKAGCTRCIDACPAEAITSLVEKIKVDPFRCQGGGICTTVCPSSALTYAFPKPKDLLAHIRTLIVTYLKQTDERPDLVFATEDEQERVEQMLPAALVVTVEEVASVGPEMWFSALAWGARSVRLFDLDGIPETSKSALNLHLGMAHNILEGMSYPENCVSIVSDQNELMSIKSLPLIATATHAPVGEKRQSFYMALDHLVSQADKVEPIVSLPEGSIFGEALIDQSKCTLCMSCVSACPGNALQDGREMPQVSLIEEKCLQCNVCVNTCPEDAISITPRFLFDRAVRMKSRVLHQDEPFCCTKCGKPFATSSGIATIMVKLAGHSMFADERSRSRLKMCDDCRVVDMMEDPNTDF</sequence>
<dbReference type="Pfam" id="PF13187">
    <property type="entry name" value="Fer4_9"/>
    <property type="match status" value="1"/>
</dbReference>
<name>A0A4R1F0U5_9GAMM</name>
<gene>
    <name evidence="6" type="ORF">EV695_2373</name>
</gene>
<comment type="caution">
    <text evidence="6">The sequence shown here is derived from an EMBL/GenBank/DDBJ whole genome shotgun (WGS) entry which is preliminary data.</text>
</comment>
<keyword evidence="1" id="KW-0004">4Fe-4S</keyword>
<feature type="domain" description="4Fe-4S ferredoxin-type" evidence="5">
    <location>
        <begin position="377"/>
        <end position="406"/>
    </location>
</feature>
<evidence type="ECO:0000256" key="2">
    <source>
        <dbReference type="ARBA" id="ARBA00022723"/>
    </source>
</evidence>
<evidence type="ECO:0000256" key="3">
    <source>
        <dbReference type="ARBA" id="ARBA00023004"/>
    </source>
</evidence>
<accession>A0A4R1F0U5</accession>
<dbReference type="Pfam" id="PF12838">
    <property type="entry name" value="Fer4_7"/>
    <property type="match status" value="1"/>
</dbReference>
<dbReference type="GO" id="GO:0051539">
    <property type="term" value="F:4 iron, 4 sulfur cluster binding"/>
    <property type="evidence" value="ECO:0007669"/>
    <property type="project" value="UniProtKB-KW"/>
</dbReference>
<proteinExistence type="predicted"/>
<protein>
    <submittedName>
        <fullName evidence="6">4Fe-4S dicluster protein</fullName>
    </submittedName>
</protein>
<organism evidence="6 7">
    <name type="scientific">Cocleimonas flava</name>
    <dbReference type="NCBI Taxonomy" id="634765"/>
    <lineage>
        <taxon>Bacteria</taxon>
        <taxon>Pseudomonadati</taxon>
        <taxon>Pseudomonadota</taxon>
        <taxon>Gammaproteobacteria</taxon>
        <taxon>Thiotrichales</taxon>
        <taxon>Thiotrichaceae</taxon>
        <taxon>Cocleimonas</taxon>
    </lineage>
</organism>